<evidence type="ECO:0000313" key="2">
    <source>
        <dbReference type="EMBL" id="SJZ87409.1"/>
    </source>
</evidence>
<name>A0A1T4P7G8_9ENTE</name>
<reference evidence="3" key="1">
    <citation type="submission" date="2017-02" db="EMBL/GenBank/DDBJ databases">
        <authorList>
            <person name="Varghese N."/>
            <person name="Submissions S."/>
        </authorList>
    </citation>
    <scope>NUCLEOTIDE SEQUENCE [LARGE SCALE GENOMIC DNA]</scope>
    <source>
        <strain evidence="3">ATCC BAA-1030</strain>
    </source>
</reference>
<feature type="non-terminal residue" evidence="2">
    <location>
        <position position="1"/>
    </location>
</feature>
<organism evidence="2 3">
    <name type="scientific">Pilibacter termitis</name>
    <dbReference type="NCBI Taxonomy" id="263852"/>
    <lineage>
        <taxon>Bacteria</taxon>
        <taxon>Bacillati</taxon>
        <taxon>Bacillota</taxon>
        <taxon>Bacilli</taxon>
        <taxon>Lactobacillales</taxon>
        <taxon>Enterococcaceae</taxon>
        <taxon>Pilibacter</taxon>
    </lineage>
</organism>
<proteinExistence type="predicted"/>
<protein>
    <submittedName>
        <fullName evidence="2">Uncharacterized protein</fullName>
    </submittedName>
</protein>
<feature type="region of interest" description="Disordered" evidence="1">
    <location>
        <begin position="1"/>
        <end position="42"/>
    </location>
</feature>
<feature type="compositionally biased region" description="Basic and acidic residues" evidence="1">
    <location>
        <begin position="16"/>
        <end position="25"/>
    </location>
</feature>
<feature type="compositionally biased region" description="Basic and acidic residues" evidence="1">
    <location>
        <begin position="32"/>
        <end position="42"/>
    </location>
</feature>
<keyword evidence="3" id="KW-1185">Reference proteome</keyword>
<gene>
    <name evidence="2" type="ORF">SAMN02745116_01679</name>
</gene>
<dbReference type="EMBL" id="FUXI01000019">
    <property type="protein sequence ID" value="SJZ87409.1"/>
    <property type="molecule type" value="Genomic_DNA"/>
</dbReference>
<dbReference type="STRING" id="263852.SAMN02745116_01679"/>
<sequence>SFERRCEQLPNFSPAELDKKSEVGRSEVCGSESRKEEDKNEG</sequence>
<dbReference type="Proteomes" id="UP000190328">
    <property type="component" value="Unassembled WGS sequence"/>
</dbReference>
<dbReference type="AlphaFoldDB" id="A0A1T4P7G8"/>
<accession>A0A1T4P7G8</accession>
<evidence type="ECO:0000256" key="1">
    <source>
        <dbReference type="SAM" id="MobiDB-lite"/>
    </source>
</evidence>
<evidence type="ECO:0000313" key="3">
    <source>
        <dbReference type="Proteomes" id="UP000190328"/>
    </source>
</evidence>